<keyword evidence="2" id="KW-0732">Signal</keyword>
<dbReference type="Proteomes" id="UP000077755">
    <property type="component" value="Chromosome 4"/>
</dbReference>
<evidence type="ECO:0000313" key="4">
    <source>
        <dbReference type="Proteomes" id="UP000077755"/>
    </source>
</evidence>
<keyword evidence="4" id="KW-1185">Reference proteome</keyword>
<feature type="region of interest" description="Disordered" evidence="1">
    <location>
        <begin position="40"/>
        <end position="89"/>
    </location>
</feature>
<gene>
    <name evidence="3" type="ORF">DCAR_0415855</name>
</gene>
<evidence type="ECO:0000256" key="2">
    <source>
        <dbReference type="SAM" id="SignalP"/>
    </source>
</evidence>
<dbReference type="Gramene" id="KZM97669">
    <property type="protein sequence ID" value="KZM97669"/>
    <property type="gene ID" value="DCAR_014969"/>
</dbReference>
<reference evidence="3" key="1">
    <citation type="journal article" date="2016" name="Nat. Genet.">
        <title>A high-quality carrot genome assembly provides new insights into carotenoid accumulation and asterid genome evolution.</title>
        <authorList>
            <person name="Iorizzo M."/>
            <person name="Ellison S."/>
            <person name="Senalik D."/>
            <person name="Zeng P."/>
            <person name="Satapoomin P."/>
            <person name="Huang J."/>
            <person name="Bowman M."/>
            <person name="Iovene M."/>
            <person name="Sanseverino W."/>
            <person name="Cavagnaro P."/>
            <person name="Yildiz M."/>
            <person name="Macko-Podgorni A."/>
            <person name="Moranska E."/>
            <person name="Grzebelus E."/>
            <person name="Grzebelus D."/>
            <person name="Ashrafi H."/>
            <person name="Zheng Z."/>
            <person name="Cheng S."/>
            <person name="Spooner D."/>
            <person name="Van Deynze A."/>
            <person name="Simon P."/>
        </authorList>
    </citation>
    <scope>NUCLEOTIDE SEQUENCE</scope>
    <source>
        <tissue evidence="3">Leaf</tissue>
    </source>
</reference>
<reference evidence="3" key="2">
    <citation type="submission" date="2022-03" db="EMBL/GenBank/DDBJ databases">
        <title>Draft title - Genomic analysis of global carrot germplasm unveils the trajectory of domestication and the origin of high carotenoid orange carrot.</title>
        <authorList>
            <person name="Iorizzo M."/>
            <person name="Ellison S."/>
            <person name="Senalik D."/>
            <person name="Macko-Podgorni A."/>
            <person name="Grzebelus D."/>
            <person name="Bostan H."/>
            <person name="Rolling W."/>
            <person name="Curaba J."/>
            <person name="Simon P."/>
        </authorList>
    </citation>
    <scope>NUCLEOTIDE SEQUENCE</scope>
    <source>
        <tissue evidence="3">Leaf</tissue>
    </source>
</reference>
<sequence length="89" mass="9568">MALTSTRNDINLCFVFLLLAVTPCLSAGRLDPAAALYDIDYHDPHTSPPGSPPSNTRLYDIDYHDPHTSPPGGPPPNAKANPHVKEVHG</sequence>
<accession>A0A165WU91</accession>
<dbReference type="AlphaFoldDB" id="A0A165WU91"/>
<organism evidence="3 4">
    <name type="scientific">Daucus carota subsp. sativus</name>
    <name type="common">Carrot</name>
    <dbReference type="NCBI Taxonomy" id="79200"/>
    <lineage>
        <taxon>Eukaryota</taxon>
        <taxon>Viridiplantae</taxon>
        <taxon>Streptophyta</taxon>
        <taxon>Embryophyta</taxon>
        <taxon>Tracheophyta</taxon>
        <taxon>Spermatophyta</taxon>
        <taxon>Magnoliopsida</taxon>
        <taxon>eudicotyledons</taxon>
        <taxon>Gunneridae</taxon>
        <taxon>Pentapetalae</taxon>
        <taxon>asterids</taxon>
        <taxon>campanulids</taxon>
        <taxon>Apiales</taxon>
        <taxon>Apiaceae</taxon>
        <taxon>Apioideae</taxon>
        <taxon>Scandiceae</taxon>
        <taxon>Daucinae</taxon>
        <taxon>Daucus</taxon>
        <taxon>Daucus sect. Daucus</taxon>
    </lineage>
</organism>
<protein>
    <submittedName>
        <fullName evidence="3">Uncharacterized protein</fullName>
    </submittedName>
</protein>
<feature type="chain" id="PRO_5043366034" evidence="2">
    <location>
        <begin position="28"/>
        <end position="89"/>
    </location>
</feature>
<dbReference type="EMBL" id="CP093346">
    <property type="protein sequence ID" value="WOG96519.1"/>
    <property type="molecule type" value="Genomic_DNA"/>
</dbReference>
<evidence type="ECO:0000313" key="3">
    <source>
        <dbReference type="EMBL" id="WOG96519.1"/>
    </source>
</evidence>
<proteinExistence type="predicted"/>
<evidence type="ECO:0000256" key="1">
    <source>
        <dbReference type="SAM" id="MobiDB-lite"/>
    </source>
</evidence>
<name>A0A165WU91_DAUCS</name>
<feature type="compositionally biased region" description="Pro residues" evidence="1">
    <location>
        <begin position="68"/>
        <end position="77"/>
    </location>
</feature>
<feature type="signal peptide" evidence="2">
    <location>
        <begin position="1"/>
        <end position="27"/>
    </location>
</feature>